<evidence type="ECO:0000313" key="2">
    <source>
        <dbReference type="Proteomes" id="UP000770717"/>
    </source>
</evidence>
<keyword evidence="2" id="KW-1185">Reference proteome</keyword>
<name>A0A8J6FDA0_ELECQ</name>
<organism evidence="1 2">
    <name type="scientific">Eleutherodactylus coqui</name>
    <name type="common">Puerto Rican coqui</name>
    <dbReference type="NCBI Taxonomy" id="57060"/>
    <lineage>
        <taxon>Eukaryota</taxon>
        <taxon>Metazoa</taxon>
        <taxon>Chordata</taxon>
        <taxon>Craniata</taxon>
        <taxon>Vertebrata</taxon>
        <taxon>Euteleostomi</taxon>
        <taxon>Amphibia</taxon>
        <taxon>Batrachia</taxon>
        <taxon>Anura</taxon>
        <taxon>Neobatrachia</taxon>
        <taxon>Hyloidea</taxon>
        <taxon>Eleutherodactylidae</taxon>
        <taxon>Eleutherodactylinae</taxon>
        <taxon>Eleutherodactylus</taxon>
        <taxon>Eleutherodactylus</taxon>
    </lineage>
</organism>
<dbReference type="AlphaFoldDB" id="A0A8J6FDA0"/>
<proteinExistence type="predicted"/>
<comment type="caution">
    <text evidence="1">The sequence shown here is derived from an EMBL/GenBank/DDBJ whole genome shotgun (WGS) entry which is preliminary data.</text>
</comment>
<dbReference type="EMBL" id="WNTK01000004">
    <property type="protein sequence ID" value="KAG9484900.1"/>
    <property type="molecule type" value="Genomic_DNA"/>
</dbReference>
<accession>A0A8J6FDA0</accession>
<dbReference type="Proteomes" id="UP000770717">
    <property type="component" value="Unassembled WGS sequence"/>
</dbReference>
<protein>
    <submittedName>
        <fullName evidence="1">Uncharacterized protein</fullName>
    </submittedName>
</protein>
<evidence type="ECO:0000313" key="1">
    <source>
        <dbReference type="EMBL" id="KAG9484900.1"/>
    </source>
</evidence>
<sequence>MPSFRLSVKGVHKVFSVSGATRTPMGINTLEEIPLSSSNAFVSTSWFFMSLVGKFPESIVDFSGKPQTSLISLFAMFSAKVVSLTCPAASRLFLVSDSSGRLTGEPW</sequence>
<reference evidence="1" key="1">
    <citation type="thesis" date="2020" institute="ProQuest LLC" country="789 East Eisenhower Parkway, Ann Arbor, MI, USA">
        <title>Comparative Genomics and Chromosome Evolution.</title>
        <authorList>
            <person name="Mudd A.B."/>
        </authorList>
    </citation>
    <scope>NUCLEOTIDE SEQUENCE</scope>
    <source>
        <strain evidence="1">HN-11 Male</strain>
        <tissue evidence="1">Kidney and liver</tissue>
    </source>
</reference>
<gene>
    <name evidence="1" type="ORF">GDO78_008158</name>
</gene>